<protein>
    <recommendedName>
        <fullName evidence="1">2EXR domain-containing protein</fullName>
    </recommendedName>
</protein>
<keyword evidence="2" id="KW-1185">Reference proteome</keyword>
<organism evidence="2 3">
    <name type="scientific">Pyricularia grisea</name>
    <name type="common">Crabgrass-specific blast fungus</name>
    <name type="synonym">Magnaporthe grisea</name>
    <dbReference type="NCBI Taxonomy" id="148305"/>
    <lineage>
        <taxon>Eukaryota</taxon>
        <taxon>Fungi</taxon>
        <taxon>Dikarya</taxon>
        <taxon>Ascomycota</taxon>
        <taxon>Pezizomycotina</taxon>
        <taxon>Sordariomycetes</taxon>
        <taxon>Sordariomycetidae</taxon>
        <taxon>Magnaporthales</taxon>
        <taxon>Pyriculariaceae</taxon>
        <taxon>Pyricularia</taxon>
    </lineage>
</organism>
<dbReference type="GeneID" id="41964125"/>
<dbReference type="RefSeq" id="XP_030978225.1">
    <property type="nucleotide sequence ID" value="XM_031129217.1"/>
</dbReference>
<name>A0A6P8ATK5_PYRGI</name>
<dbReference type="KEGG" id="pgri:PgNI_09230"/>
<dbReference type="Pfam" id="PF20150">
    <property type="entry name" value="2EXR"/>
    <property type="match status" value="1"/>
</dbReference>
<reference evidence="3" key="2">
    <citation type="submission" date="2019-10" db="EMBL/GenBank/DDBJ databases">
        <authorList>
            <consortium name="NCBI Genome Project"/>
        </authorList>
    </citation>
    <scope>NUCLEOTIDE SEQUENCE</scope>
    <source>
        <strain evidence="3">NI907</strain>
    </source>
</reference>
<accession>A0A6P8ATK5</accession>
<gene>
    <name evidence="3" type="ORF">PgNI_09230</name>
</gene>
<dbReference type="PANTHER" id="PTHR35910">
    <property type="entry name" value="2EXR DOMAIN-CONTAINING PROTEIN"/>
    <property type="match status" value="1"/>
</dbReference>
<sequence length="433" mass="47711">MSSRPFDNCADASSFTSFPLFGELPVEIRLNIWRHLIPAQRIISLVIESTCPDQTADGTAPLAITGAYKSRNELGNVVSGAPYRIRVDPYSRDILNLLLGVNYEARRVVLSHYHVHIPTKGPLSPRVAIRPETDMVHITLACWNRKKSSLEADGVGTEVNLLPDFLSDARAYDTNGEGILHIAFGKELGFSSVQLPMDPTGLSTQATEAMRKSLLSFISVTVVVISNYQFRQTFSSLNSSEGRYKRSLPLWASTVNLQRPLASDSRGGETHEEEHPLVYNLGNISVANDPIAMFTFWRHMEKAFGVSQAVTSKKQMAVASRPCPIIATAAGVDFHLRSCVDMERYVAAEEVEWDRLFAPKGDATQFSARWSAEKPDFTAAKARSLTRAAGFWIVPAATLQLPLAGGLFRVPMGSNHGRDQRGKEPSLALFDMS</sequence>
<proteinExistence type="predicted"/>
<dbReference type="InterPro" id="IPR045518">
    <property type="entry name" value="2EXR"/>
</dbReference>
<feature type="domain" description="2EXR" evidence="1">
    <location>
        <begin position="18"/>
        <end position="136"/>
    </location>
</feature>
<reference evidence="3" key="3">
    <citation type="submission" date="2025-08" db="UniProtKB">
        <authorList>
            <consortium name="RefSeq"/>
        </authorList>
    </citation>
    <scope>IDENTIFICATION</scope>
    <source>
        <strain evidence="3">NI907</strain>
    </source>
</reference>
<evidence type="ECO:0000313" key="2">
    <source>
        <dbReference type="Proteomes" id="UP000515153"/>
    </source>
</evidence>
<evidence type="ECO:0000313" key="3">
    <source>
        <dbReference type="RefSeq" id="XP_030978225.1"/>
    </source>
</evidence>
<dbReference type="AlphaFoldDB" id="A0A6P8ATK5"/>
<dbReference type="PANTHER" id="PTHR35910:SF1">
    <property type="entry name" value="2EXR DOMAIN-CONTAINING PROTEIN"/>
    <property type="match status" value="1"/>
</dbReference>
<evidence type="ECO:0000259" key="1">
    <source>
        <dbReference type="Pfam" id="PF20150"/>
    </source>
</evidence>
<dbReference type="Proteomes" id="UP000515153">
    <property type="component" value="Unplaced"/>
</dbReference>
<reference evidence="3" key="1">
    <citation type="journal article" date="2019" name="Mol. Biol. Evol.">
        <title>Blast fungal genomes show frequent chromosomal changes, gene gains and losses, and effector gene turnover.</title>
        <authorList>
            <person name="Gomez Luciano L.B."/>
            <person name="Jason Tsai I."/>
            <person name="Chuma I."/>
            <person name="Tosa Y."/>
            <person name="Chen Y.H."/>
            <person name="Li J.Y."/>
            <person name="Li M.Y."/>
            <person name="Jade Lu M.Y."/>
            <person name="Nakayashiki H."/>
            <person name="Li W.H."/>
        </authorList>
    </citation>
    <scope>NUCLEOTIDE SEQUENCE</scope>
    <source>
        <strain evidence="3">NI907</strain>
    </source>
</reference>